<dbReference type="PANTHER" id="PTHR37984">
    <property type="entry name" value="PROTEIN CBG26694"/>
    <property type="match status" value="1"/>
</dbReference>
<evidence type="ECO:0000256" key="1">
    <source>
        <dbReference type="ARBA" id="ARBA00022679"/>
    </source>
</evidence>
<keyword evidence="14" id="KW-1185">Reference proteome</keyword>
<evidence type="ECO:0000256" key="4">
    <source>
        <dbReference type="ARBA" id="ARBA00022723"/>
    </source>
</evidence>
<evidence type="ECO:0000256" key="3">
    <source>
        <dbReference type="ARBA" id="ARBA00022722"/>
    </source>
</evidence>
<dbReference type="GO" id="GO:0015074">
    <property type="term" value="P:DNA integration"/>
    <property type="evidence" value="ECO:0007669"/>
    <property type="project" value="UniProtKB-KW"/>
</dbReference>
<dbReference type="Pfam" id="PF07727">
    <property type="entry name" value="RVT_2"/>
    <property type="match status" value="1"/>
</dbReference>
<evidence type="ECO:0000313" key="14">
    <source>
        <dbReference type="Proteomes" id="UP000683360"/>
    </source>
</evidence>
<dbReference type="AlphaFoldDB" id="A0A8S3Q5Y3"/>
<evidence type="ECO:0000256" key="7">
    <source>
        <dbReference type="ARBA" id="ARBA00022908"/>
    </source>
</evidence>
<evidence type="ECO:0000259" key="11">
    <source>
        <dbReference type="PROSITE" id="PS50994"/>
    </source>
</evidence>
<dbReference type="InterPro" id="IPR036397">
    <property type="entry name" value="RNaseH_sf"/>
</dbReference>
<keyword evidence="2" id="KW-0548">Nucleotidyltransferase</keyword>
<dbReference type="OrthoDB" id="441971at2759"/>
<organism evidence="13 14">
    <name type="scientific">Mytilus edulis</name>
    <name type="common">Blue mussel</name>
    <dbReference type="NCBI Taxonomy" id="6550"/>
    <lineage>
        <taxon>Eukaryota</taxon>
        <taxon>Metazoa</taxon>
        <taxon>Spiralia</taxon>
        <taxon>Lophotrochozoa</taxon>
        <taxon>Mollusca</taxon>
        <taxon>Bivalvia</taxon>
        <taxon>Autobranchia</taxon>
        <taxon>Pteriomorphia</taxon>
        <taxon>Mytilida</taxon>
        <taxon>Mytiloidea</taxon>
        <taxon>Mytilidae</taxon>
        <taxon>Mytilinae</taxon>
        <taxon>Mytilus</taxon>
    </lineage>
</organism>
<dbReference type="EMBL" id="CAJPWZ010000317">
    <property type="protein sequence ID" value="CAG2190172.1"/>
    <property type="molecule type" value="Genomic_DNA"/>
</dbReference>
<protein>
    <recommendedName>
        <fullName evidence="15">Integrase catalytic domain-containing protein</fullName>
    </recommendedName>
</protein>
<evidence type="ECO:0000256" key="8">
    <source>
        <dbReference type="ARBA" id="ARBA00023125"/>
    </source>
</evidence>
<feature type="domain" description="Integrase catalytic" evidence="11">
    <location>
        <begin position="468"/>
        <end position="633"/>
    </location>
</feature>
<dbReference type="GO" id="GO:0016787">
    <property type="term" value="F:hydrolase activity"/>
    <property type="evidence" value="ECO:0007669"/>
    <property type="project" value="UniProtKB-KW"/>
</dbReference>
<dbReference type="InterPro" id="IPR050951">
    <property type="entry name" value="Retrovirus_Pol_polyprotein"/>
</dbReference>
<keyword evidence="1" id="KW-0808">Transferase</keyword>
<evidence type="ECO:0000256" key="6">
    <source>
        <dbReference type="ARBA" id="ARBA00022801"/>
    </source>
</evidence>
<dbReference type="InterPro" id="IPR013103">
    <property type="entry name" value="RVT_2"/>
</dbReference>
<reference evidence="13" key="1">
    <citation type="submission" date="2021-03" db="EMBL/GenBank/DDBJ databases">
        <authorList>
            <person name="Bekaert M."/>
        </authorList>
    </citation>
    <scope>NUCLEOTIDE SEQUENCE</scope>
</reference>
<sequence>MAASVNYKVPPVFTEQKPYSRWIDEIKAWKALTDLDKKKMGIAIALSLPEEGLNSIRDKVFSDLSLEALNADDGVDKLIELMDKIFKKDELRQAYEAYSEFDRFRRSKVSSMEEYVTEFEKLYNKSKKVKMELPQPVLAFKLLEYSELEMKDRQLVLTSVNYEQVESLFKQMATSLKKFFGQQASKDMGDRIKVESACMVDEEVNYSRNRFGRGRGYRGNQSSNRAGDYRPQSNSNYKAKFNKSINSNGPDGLPLRCLSCDSIRRLVKQCPHSYENMDKANQGVEKAVLFTGNKSQEALVLLTESANSAILDSACTSTVAGETWMKCYLDSLDSSIREKVVENPSETLFKFGGGTVLQSTKKVTFPCAIAGIECEIQADVVTSDIPLLLSKDSMKKAKMKLDLENDSANIFGKDVQLQCTSSGHYCVPIDQLKIDIKVTAATLVVIPKNTCVDEITEGCDVCKKYKKTPARPVVSLPLATYFNEVVAVDLKEWKPNTYFLHLIDIATRFSLATVIKRKTPDVIADKVMSLWIGSGMGPPKRFLADNGGEFANDIFRNLCANLNIDVMNTAAYSPCQNGICERNHAVVDDCVAKILEDQPKLNLEVALVWALNAKNSLSMVYGWSPYQLVFGTNPNLPNVLNDKPAALEHNTVSQTFANHLNALHSGRRAFIQAESSERIRRALRHKIRASGECFQHGDKVYYKRDDDNKWKGPGTVLGQDGKVVFVRHGSIYVRVHPCRLIRCGIEFNDMPCKQLNVNKNNVQPVRVKIHQTAIYDSDDEEENNNRNVEQNIEEQEPVQNENDQQNIQLPQMQNDDNEQVEQNIAPGAAFDNLEQPVRPKDNKTKDIPHVGENIVNKMKENDTWVKAKVVSKGGKSTGKHWAYLNLQDENEDAQVGIGFAKDVQEWRTEQDVDEVNAVVVPQSRHNENQVKHAKQLEMDNWKSFKVYDEIPYSGQKLMSTRWVITEKEMNGERKVKARLVVRGFEEENEVKSDSPTVHKESLRLFLAIASTSEFDIHSIDIKAAFLQVLQGNNIQTIKQLQIHVINKIKMCNDQID</sequence>
<gene>
    <name evidence="13" type="ORF">MEDL_5458</name>
</gene>
<feature type="domain" description="Integrase-type" evidence="12">
    <location>
        <begin position="698"/>
        <end position="746"/>
    </location>
</feature>
<evidence type="ECO:0000256" key="5">
    <source>
        <dbReference type="ARBA" id="ARBA00022759"/>
    </source>
</evidence>
<evidence type="ECO:0000259" key="12">
    <source>
        <dbReference type="PROSITE" id="PS51027"/>
    </source>
</evidence>
<dbReference type="GO" id="GO:0046872">
    <property type="term" value="F:metal ion binding"/>
    <property type="evidence" value="ECO:0007669"/>
    <property type="project" value="UniProtKB-KW"/>
</dbReference>
<dbReference type="PANTHER" id="PTHR37984:SF5">
    <property type="entry name" value="PROTEIN NYNRIN-LIKE"/>
    <property type="match status" value="1"/>
</dbReference>
<evidence type="ECO:0008006" key="15">
    <source>
        <dbReference type="Google" id="ProtNLM"/>
    </source>
</evidence>
<dbReference type="InterPro" id="IPR001037">
    <property type="entry name" value="Integrase_C_retrovir"/>
</dbReference>
<feature type="DNA-binding region" description="Integrase-type" evidence="9">
    <location>
        <begin position="698"/>
        <end position="746"/>
    </location>
</feature>
<dbReference type="PROSITE" id="PS50994">
    <property type="entry name" value="INTEGRASE"/>
    <property type="match status" value="1"/>
</dbReference>
<dbReference type="Gene3D" id="3.30.420.10">
    <property type="entry name" value="Ribonuclease H-like superfamily/Ribonuclease H"/>
    <property type="match status" value="1"/>
</dbReference>
<proteinExistence type="predicted"/>
<evidence type="ECO:0000313" key="13">
    <source>
        <dbReference type="EMBL" id="CAG2190172.1"/>
    </source>
</evidence>
<evidence type="ECO:0000256" key="10">
    <source>
        <dbReference type="SAM" id="MobiDB-lite"/>
    </source>
</evidence>
<feature type="region of interest" description="Disordered" evidence="10">
    <location>
        <begin position="211"/>
        <end position="234"/>
    </location>
</feature>
<dbReference type="InterPro" id="IPR001584">
    <property type="entry name" value="Integrase_cat-core"/>
</dbReference>
<evidence type="ECO:0000256" key="2">
    <source>
        <dbReference type="ARBA" id="ARBA00022695"/>
    </source>
</evidence>
<feature type="compositionally biased region" description="Polar residues" evidence="10">
    <location>
        <begin position="221"/>
        <end position="234"/>
    </location>
</feature>
<dbReference type="Proteomes" id="UP000683360">
    <property type="component" value="Unassembled WGS sequence"/>
</dbReference>
<comment type="caution">
    <text evidence="13">The sequence shown here is derived from an EMBL/GenBank/DDBJ whole genome shotgun (WGS) entry which is preliminary data.</text>
</comment>
<dbReference type="GO" id="GO:0003677">
    <property type="term" value="F:DNA binding"/>
    <property type="evidence" value="ECO:0007669"/>
    <property type="project" value="UniProtKB-KW"/>
</dbReference>
<accession>A0A8S3Q5Y3</accession>
<keyword evidence="4" id="KW-0479">Metal-binding</keyword>
<evidence type="ECO:0000256" key="9">
    <source>
        <dbReference type="PROSITE-ProRule" id="PRU00506"/>
    </source>
</evidence>
<dbReference type="SUPFAM" id="SSF53098">
    <property type="entry name" value="Ribonuclease H-like"/>
    <property type="match status" value="1"/>
</dbReference>
<dbReference type="InterPro" id="IPR012337">
    <property type="entry name" value="RNaseH-like_sf"/>
</dbReference>
<keyword evidence="3" id="KW-0540">Nuclease</keyword>
<keyword evidence="6" id="KW-0378">Hydrolase</keyword>
<keyword evidence="5" id="KW-0255">Endonuclease</keyword>
<dbReference type="GO" id="GO:0004519">
    <property type="term" value="F:endonuclease activity"/>
    <property type="evidence" value="ECO:0007669"/>
    <property type="project" value="UniProtKB-KW"/>
</dbReference>
<keyword evidence="8" id="KW-0238">DNA-binding</keyword>
<dbReference type="PROSITE" id="PS51027">
    <property type="entry name" value="INTEGRASE_DBD"/>
    <property type="match status" value="1"/>
</dbReference>
<dbReference type="GO" id="GO:0016779">
    <property type="term" value="F:nucleotidyltransferase activity"/>
    <property type="evidence" value="ECO:0007669"/>
    <property type="project" value="UniProtKB-KW"/>
</dbReference>
<keyword evidence="7" id="KW-0229">DNA integration</keyword>
<name>A0A8S3Q5Y3_MYTED</name>